<dbReference type="GO" id="GO:0007165">
    <property type="term" value="P:signal transduction"/>
    <property type="evidence" value="ECO:0007669"/>
    <property type="project" value="InterPro"/>
</dbReference>
<dbReference type="PANTHER" id="PTHR15286:SF10">
    <property type="entry name" value="RAS ASSOCIATION DOMAIN-CONTAINING PROTEIN 9"/>
    <property type="match status" value="1"/>
</dbReference>
<sequence>MESDQEQIVVWVCQEEKIVCGLTKHTTCSDVVEALLEEHQTTNRNKSFLLGDPGEYCIVEKWKSYERILPPVTKMLKLWKAWGKEQLNVHFVLVKSNTSPPVPLWRTGEAKVISNVEWQRENSPVHYIKTLPVEKQKRIVRKAFRKLAKIRHEVPQDRDCMETLMHLILSQDHTIHQQMKRINELDAEIEAYEASLYLDREEHYGEDYVQNAYLLTGLNTTETELHNLHQQKQVHDTPISNTDAILSMEEELKYHKLLIENLSAEIEKEIQTACLETTGESTSGAGTDELENDNLEGIKNDLEKSMKSGLKIHSHLKCIKNELSYSDSLLQKKVEEFDSLTKELSSLDIGDIKEYRICPSGEKLAKAIGVTGCSGGEHYLPSRLTNLDINDTDSDTGISSTHSQDSESTAREVILLST</sequence>
<dbReference type="SUPFAM" id="SSF54236">
    <property type="entry name" value="Ubiquitin-like"/>
    <property type="match status" value="1"/>
</dbReference>
<organism evidence="3 4">
    <name type="scientific">Pleurodeles waltl</name>
    <name type="common">Iberian ribbed newt</name>
    <dbReference type="NCBI Taxonomy" id="8319"/>
    <lineage>
        <taxon>Eukaryota</taxon>
        <taxon>Metazoa</taxon>
        <taxon>Chordata</taxon>
        <taxon>Craniata</taxon>
        <taxon>Vertebrata</taxon>
        <taxon>Euteleostomi</taxon>
        <taxon>Amphibia</taxon>
        <taxon>Batrachia</taxon>
        <taxon>Caudata</taxon>
        <taxon>Salamandroidea</taxon>
        <taxon>Salamandridae</taxon>
        <taxon>Pleurodelinae</taxon>
        <taxon>Pleurodeles</taxon>
    </lineage>
</organism>
<dbReference type="Proteomes" id="UP001066276">
    <property type="component" value="Chromosome 4_2"/>
</dbReference>
<gene>
    <name evidence="3" type="ORF">NDU88_002358</name>
</gene>
<dbReference type="Pfam" id="PF00788">
    <property type="entry name" value="RA"/>
    <property type="match status" value="1"/>
</dbReference>
<proteinExistence type="predicted"/>
<dbReference type="InterPro" id="IPR029071">
    <property type="entry name" value="Ubiquitin-like_domsf"/>
</dbReference>
<accession>A0AAV7SF16</accession>
<feature type="compositionally biased region" description="Polar residues" evidence="1">
    <location>
        <begin position="391"/>
        <end position="403"/>
    </location>
</feature>
<evidence type="ECO:0000259" key="2">
    <source>
        <dbReference type="PROSITE" id="PS50200"/>
    </source>
</evidence>
<reference evidence="3" key="1">
    <citation type="journal article" date="2022" name="bioRxiv">
        <title>Sequencing and chromosome-scale assembly of the giantPleurodeles waltlgenome.</title>
        <authorList>
            <person name="Brown T."/>
            <person name="Elewa A."/>
            <person name="Iarovenko S."/>
            <person name="Subramanian E."/>
            <person name="Araus A.J."/>
            <person name="Petzold A."/>
            <person name="Susuki M."/>
            <person name="Suzuki K.-i.T."/>
            <person name="Hayashi T."/>
            <person name="Toyoda A."/>
            <person name="Oliveira C."/>
            <person name="Osipova E."/>
            <person name="Leigh N.D."/>
            <person name="Simon A."/>
            <person name="Yun M.H."/>
        </authorList>
    </citation>
    <scope>NUCLEOTIDE SEQUENCE</scope>
    <source>
        <strain evidence="3">20211129_DDA</strain>
        <tissue evidence="3">Liver</tissue>
    </source>
</reference>
<dbReference type="SMART" id="SM00314">
    <property type="entry name" value="RA"/>
    <property type="match status" value="1"/>
</dbReference>
<comment type="caution">
    <text evidence="3">The sequence shown here is derived from an EMBL/GenBank/DDBJ whole genome shotgun (WGS) entry which is preliminary data.</text>
</comment>
<feature type="domain" description="Ras-associating" evidence="2">
    <location>
        <begin position="1"/>
        <end position="98"/>
    </location>
</feature>
<protein>
    <recommendedName>
        <fullName evidence="2">Ras-associating domain-containing protein</fullName>
    </recommendedName>
</protein>
<evidence type="ECO:0000256" key="1">
    <source>
        <dbReference type="SAM" id="MobiDB-lite"/>
    </source>
</evidence>
<feature type="region of interest" description="Disordered" evidence="1">
    <location>
        <begin position="391"/>
        <end position="411"/>
    </location>
</feature>
<evidence type="ECO:0000313" key="3">
    <source>
        <dbReference type="EMBL" id="KAJ1161878.1"/>
    </source>
</evidence>
<dbReference type="PANTHER" id="PTHR15286">
    <property type="entry name" value="RAS-ASSOCIATING DOMAIN CONTAINING PROTEIN"/>
    <property type="match status" value="1"/>
</dbReference>
<dbReference type="Gene3D" id="3.10.20.90">
    <property type="entry name" value="Phosphatidylinositol 3-kinase Catalytic Subunit, Chain A, domain 1"/>
    <property type="match status" value="1"/>
</dbReference>
<dbReference type="PROSITE" id="PS50200">
    <property type="entry name" value="RA"/>
    <property type="match status" value="1"/>
</dbReference>
<evidence type="ECO:0000313" key="4">
    <source>
        <dbReference type="Proteomes" id="UP001066276"/>
    </source>
</evidence>
<dbReference type="AlphaFoldDB" id="A0AAV7SF16"/>
<keyword evidence="4" id="KW-1185">Reference proteome</keyword>
<name>A0AAV7SF16_PLEWA</name>
<dbReference type="InterPro" id="IPR000159">
    <property type="entry name" value="RA_dom"/>
</dbReference>
<dbReference type="EMBL" id="JANPWB010000008">
    <property type="protein sequence ID" value="KAJ1161878.1"/>
    <property type="molecule type" value="Genomic_DNA"/>
</dbReference>
<dbReference type="InterPro" id="IPR033593">
    <property type="entry name" value="N-RASSF"/>
</dbReference>